<dbReference type="Proteomes" id="UP000185841">
    <property type="component" value="Unassembled WGS sequence"/>
</dbReference>
<name>A0A1N6X947_AQUAC</name>
<proteinExistence type="predicted"/>
<dbReference type="Pfam" id="PF22055">
    <property type="entry name" value="MvaT_DBD"/>
    <property type="match status" value="1"/>
</dbReference>
<feature type="domain" description="MvaT DNA-binding" evidence="1">
    <location>
        <begin position="79"/>
        <end position="115"/>
    </location>
</feature>
<dbReference type="RefSeq" id="WP_076429252.1">
    <property type="nucleotide sequence ID" value="NZ_FTMP01000012.1"/>
</dbReference>
<dbReference type="NCBIfam" id="NF041859">
    <property type="entry name" value="silencer_MvaTU"/>
    <property type="match status" value="1"/>
</dbReference>
<dbReference type="AlphaFoldDB" id="A0A1N6X947"/>
<gene>
    <name evidence="2" type="ORF">SAMN05878282_11231</name>
</gene>
<dbReference type="CDD" id="cd16170">
    <property type="entry name" value="MvaT_DBD"/>
    <property type="match status" value="1"/>
</dbReference>
<evidence type="ECO:0000313" key="2">
    <source>
        <dbReference type="EMBL" id="SIQ98833.1"/>
    </source>
</evidence>
<accession>A0A1N6X947</accession>
<dbReference type="EMBL" id="FTMP01000012">
    <property type="protein sequence ID" value="SIQ98833.1"/>
    <property type="molecule type" value="Genomic_DNA"/>
</dbReference>
<protein>
    <submittedName>
        <fullName evidence="2">H-NS histone family protein</fullName>
    </submittedName>
</protein>
<reference evidence="2 3" key="1">
    <citation type="submission" date="2017-01" db="EMBL/GenBank/DDBJ databases">
        <authorList>
            <person name="Mah S.A."/>
            <person name="Swanson W.J."/>
            <person name="Moy G.W."/>
            <person name="Vacquier V.D."/>
        </authorList>
    </citation>
    <scope>NUCLEOTIDE SEQUENCE [LARGE SCALE GENOMIC DNA]</scope>
    <source>
        <strain evidence="2 3">RU36E</strain>
    </source>
</reference>
<evidence type="ECO:0000259" key="1">
    <source>
        <dbReference type="Pfam" id="PF22055"/>
    </source>
</evidence>
<sequence length="118" mass="13480">MSLLNEYRETEALVKELKEKLNKLSSDERLKAEIEFSDKLRALMAEYGKSLKDVIQILDPQKAKTEAGQKGERRARKVKVYKNPETGEIIETKGGNHKVLKAWKEQHGADVVEGWVQS</sequence>
<evidence type="ECO:0000313" key="3">
    <source>
        <dbReference type="Proteomes" id="UP000185841"/>
    </source>
</evidence>
<organism evidence="2 3">
    <name type="scientific">Aquipseudomonas alcaligenes</name>
    <name type="common">Pseudomonas alcaligenes</name>
    <dbReference type="NCBI Taxonomy" id="43263"/>
    <lineage>
        <taxon>Bacteria</taxon>
        <taxon>Pseudomonadati</taxon>
        <taxon>Pseudomonadota</taxon>
        <taxon>Gammaproteobacteria</taxon>
        <taxon>Pseudomonadales</taxon>
        <taxon>Pseudomonadaceae</taxon>
        <taxon>Aquipseudomonas</taxon>
    </lineage>
</organism>
<dbReference type="InterPro" id="IPR035616">
    <property type="entry name" value="MvaT_DBD"/>
</dbReference>